<feature type="region of interest" description="Disordered" evidence="1">
    <location>
        <begin position="1"/>
        <end position="61"/>
    </location>
</feature>
<accession>A0ABW5E4D1</accession>
<organism evidence="2 3">
    <name type="scientific">Rubritalea spongiae</name>
    <dbReference type="NCBI Taxonomy" id="430797"/>
    <lineage>
        <taxon>Bacteria</taxon>
        <taxon>Pseudomonadati</taxon>
        <taxon>Verrucomicrobiota</taxon>
        <taxon>Verrucomicrobiia</taxon>
        <taxon>Verrucomicrobiales</taxon>
        <taxon>Rubritaleaceae</taxon>
        <taxon>Rubritalea</taxon>
    </lineage>
</organism>
<comment type="caution">
    <text evidence="2">The sequence shown here is derived from an EMBL/GenBank/DDBJ whole genome shotgun (WGS) entry which is preliminary data.</text>
</comment>
<dbReference type="RefSeq" id="WP_377136819.1">
    <property type="nucleotide sequence ID" value="NZ_JBHUJC010000019.1"/>
</dbReference>
<protein>
    <submittedName>
        <fullName evidence="2">Uncharacterized protein</fullName>
    </submittedName>
</protein>
<keyword evidence="3" id="KW-1185">Reference proteome</keyword>
<feature type="compositionally biased region" description="Low complexity" evidence="1">
    <location>
        <begin position="48"/>
        <end position="59"/>
    </location>
</feature>
<evidence type="ECO:0000313" key="3">
    <source>
        <dbReference type="Proteomes" id="UP001597297"/>
    </source>
</evidence>
<dbReference type="Proteomes" id="UP001597297">
    <property type="component" value="Unassembled WGS sequence"/>
</dbReference>
<evidence type="ECO:0000313" key="2">
    <source>
        <dbReference type="EMBL" id="MFD2276123.1"/>
    </source>
</evidence>
<gene>
    <name evidence="2" type="ORF">ACFSQZ_06565</name>
</gene>
<dbReference type="EMBL" id="JBHUJC010000019">
    <property type="protein sequence ID" value="MFD2276123.1"/>
    <property type="molecule type" value="Genomic_DNA"/>
</dbReference>
<reference evidence="3" key="1">
    <citation type="journal article" date="2019" name="Int. J. Syst. Evol. Microbiol.">
        <title>The Global Catalogue of Microorganisms (GCM) 10K type strain sequencing project: providing services to taxonomists for standard genome sequencing and annotation.</title>
        <authorList>
            <consortium name="The Broad Institute Genomics Platform"/>
            <consortium name="The Broad Institute Genome Sequencing Center for Infectious Disease"/>
            <person name="Wu L."/>
            <person name="Ma J."/>
        </authorList>
    </citation>
    <scope>NUCLEOTIDE SEQUENCE [LARGE SCALE GENOMIC DNA]</scope>
    <source>
        <strain evidence="3">JCM 16545</strain>
    </source>
</reference>
<proteinExistence type="predicted"/>
<feature type="compositionally biased region" description="Polar residues" evidence="1">
    <location>
        <begin position="13"/>
        <end position="23"/>
    </location>
</feature>
<evidence type="ECO:0000256" key="1">
    <source>
        <dbReference type="SAM" id="MobiDB-lite"/>
    </source>
</evidence>
<sequence length="94" mass="10464">MQAMTFDFKAFDTKTSPQTQVGTTLRRRPAAHPPSNHKGNTIAFQHASPTSIPTPSRPRNATKTFDLQTFDTTPTIQVIPESALEISTYFTVRN</sequence>
<name>A0ABW5E4D1_9BACT</name>